<keyword evidence="2 4" id="KW-0479">Metal-binding</keyword>
<dbReference type="EMBL" id="CP002831">
    <property type="protein sequence ID" value="AFC24246.1"/>
    <property type="molecule type" value="Genomic_DNA"/>
</dbReference>
<gene>
    <name evidence="7" type="ordered locus">SGRA_1511</name>
</gene>
<dbReference type="HOGENOM" id="CLU_088548_0_0_10"/>
<feature type="region of interest" description="Disordered" evidence="5">
    <location>
        <begin position="226"/>
        <end position="252"/>
    </location>
</feature>
<feature type="domain" description="Cytochrome c" evidence="6">
    <location>
        <begin position="128"/>
        <end position="217"/>
    </location>
</feature>
<dbReference type="Pfam" id="PF13442">
    <property type="entry name" value="Cytochrome_CBB3"/>
    <property type="match status" value="1"/>
</dbReference>
<dbReference type="RefSeq" id="WP_015691882.1">
    <property type="nucleotide sequence ID" value="NC_016940.1"/>
</dbReference>
<accession>H6L974</accession>
<dbReference type="PROSITE" id="PS51257">
    <property type="entry name" value="PROKAR_LIPOPROTEIN"/>
    <property type="match status" value="1"/>
</dbReference>
<feature type="compositionally biased region" description="Acidic residues" evidence="5">
    <location>
        <begin position="236"/>
        <end position="252"/>
    </location>
</feature>
<dbReference type="OrthoDB" id="9796771at2"/>
<organism evidence="7 8">
    <name type="scientific">Saprospira grandis (strain Lewin)</name>
    <dbReference type="NCBI Taxonomy" id="984262"/>
    <lineage>
        <taxon>Bacteria</taxon>
        <taxon>Pseudomonadati</taxon>
        <taxon>Bacteroidota</taxon>
        <taxon>Saprospiria</taxon>
        <taxon>Saprospirales</taxon>
        <taxon>Saprospiraceae</taxon>
        <taxon>Saprospira</taxon>
    </lineage>
</organism>
<evidence type="ECO:0000313" key="8">
    <source>
        <dbReference type="Proteomes" id="UP000007519"/>
    </source>
</evidence>
<dbReference type="PANTHER" id="PTHR40394">
    <property type="entry name" value="LIPOPROTEIN-RELATED"/>
    <property type="match status" value="1"/>
</dbReference>
<dbReference type="KEGG" id="sgn:SGRA_1511"/>
<dbReference type="GO" id="GO:0009055">
    <property type="term" value="F:electron transfer activity"/>
    <property type="evidence" value="ECO:0007669"/>
    <property type="project" value="InterPro"/>
</dbReference>
<evidence type="ECO:0000259" key="6">
    <source>
        <dbReference type="PROSITE" id="PS51007"/>
    </source>
</evidence>
<name>H6L974_SAPGL</name>
<dbReference type="PANTHER" id="PTHR40394:SF2">
    <property type="entry name" value="QUINOL:CYTOCHROME C OXIDOREDUCTASE MEMBRANE PROTEIN"/>
    <property type="match status" value="1"/>
</dbReference>
<dbReference type="InterPro" id="IPR036909">
    <property type="entry name" value="Cyt_c-like_dom_sf"/>
</dbReference>
<proteinExistence type="predicted"/>
<keyword evidence="8" id="KW-1185">Reference proteome</keyword>
<evidence type="ECO:0000313" key="7">
    <source>
        <dbReference type="EMBL" id="AFC24246.1"/>
    </source>
</evidence>
<dbReference type="GO" id="GO:0046872">
    <property type="term" value="F:metal ion binding"/>
    <property type="evidence" value="ECO:0007669"/>
    <property type="project" value="UniProtKB-KW"/>
</dbReference>
<evidence type="ECO:0000256" key="4">
    <source>
        <dbReference type="PROSITE-ProRule" id="PRU00433"/>
    </source>
</evidence>
<dbReference type="Proteomes" id="UP000007519">
    <property type="component" value="Chromosome"/>
</dbReference>
<evidence type="ECO:0000256" key="5">
    <source>
        <dbReference type="SAM" id="MobiDB-lite"/>
    </source>
</evidence>
<dbReference type="GO" id="GO:0020037">
    <property type="term" value="F:heme binding"/>
    <property type="evidence" value="ECO:0007669"/>
    <property type="project" value="InterPro"/>
</dbReference>
<evidence type="ECO:0000256" key="2">
    <source>
        <dbReference type="ARBA" id="ARBA00022723"/>
    </source>
</evidence>
<reference evidence="7 8" key="1">
    <citation type="journal article" date="2012" name="Stand. Genomic Sci.">
        <title>Complete genome sequencing and analysis of Saprospira grandis str. Lewin, a predatory marine bacterium.</title>
        <authorList>
            <person name="Saw J.H."/>
            <person name="Yuryev A."/>
            <person name="Kanbe M."/>
            <person name="Hou S."/>
            <person name="Young A.G."/>
            <person name="Aizawa S."/>
            <person name="Alam M."/>
        </authorList>
    </citation>
    <scope>NUCLEOTIDE SEQUENCE [LARGE SCALE GENOMIC DNA]</scope>
    <source>
        <strain evidence="7 8">Lewin</strain>
    </source>
</reference>
<dbReference type="AlphaFoldDB" id="H6L974"/>
<keyword evidence="1 4" id="KW-0349">Heme</keyword>
<dbReference type="eggNOG" id="COG2010">
    <property type="taxonomic scope" value="Bacteria"/>
</dbReference>
<dbReference type="InterPro" id="IPR009056">
    <property type="entry name" value="Cyt_c-like_dom"/>
</dbReference>
<dbReference type="Gene3D" id="1.10.760.10">
    <property type="entry name" value="Cytochrome c-like domain"/>
    <property type="match status" value="1"/>
</dbReference>
<sequence>MKLPNLYFFAAIALSAFFLGSCGKSGGEFAGYEYMPDMGHSIAYEANVNTYYRFNTHSSEEEYQEFAKPRKPVAGTVPFNATATTPGGASEFTFPVYAFDNTEAGRNEAMKAITENPLKAKNEEDLKKILAKGEELYVVYCASCHGEKGDGNGQLWNSGDGPYPNAPANYMTDDLKNATDGRYYHAIMHGKGVMLSHADKLSHDERWMVIHYIRSLQAEKYDLPTANGQNKVATPEAEETEAEAAATEEENK</sequence>
<protein>
    <submittedName>
        <fullName evidence="7">Cytochrome c class I</fullName>
    </submittedName>
</protein>
<keyword evidence="3 4" id="KW-0408">Iron</keyword>
<evidence type="ECO:0000256" key="1">
    <source>
        <dbReference type="ARBA" id="ARBA00022617"/>
    </source>
</evidence>
<evidence type="ECO:0000256" key="3">
    <source>
        <dbReference type="ARBA" id="ARBA00023004"/>
    </source>
</evidence>
<dbReference type="PROSITE" id="PS51007">
    <property type="entry name" value="CYTC"/>
    <property type="match status" value="1"/>
</dbReference>
<dbReference type="SUPFAM" id="SSF46626">
    <property type="entry name" value="Cytochrome c"/>
    <property type="match status" value="1"/>
</dbReference>
<dbReference type="STRING" id="984262.SGRA_1511"/>